<keyword evidence="1" id="KW-0472">Membrane</keyword>
<dbReference type="EMBL" id="CP021121">
    <property type="protein sequence ID" value="ARQ68848.1"/>
    <property type="molecule type" value="Genomic_DNA"/>
</dbReference>
<evidence type="ECO:0008006" key="5">
    <source>
        <dbReference type="Google" id="ProtNLM"/>
    </source>
</evidence>
<keyword evidence="4" id="KW-1185">Reference proteome</keyword>
<accession>A0A1W7CVN8</accession>
<dbReference type="Proteomes" id="UP000194218">
    <property type="component" value="Chromosome"/>
</dbReference>
<keyword evidence="1" id="KW-1133">Transmembrane helix</keyword>
<proteinExistence type="predicted"/>
<feature type="transmembrane region" description="Helical" evidence="1">
    <location>
        <begin position="453"/>
        <end position="471"/>
    </location>
</feature>
<organism evidence="3 4">
    <name type="scientific">Streptomyces marincola</name>
    <dbReference type="NCBI Taxonomy" id="2878388"/>
    <lineage>
        <taxon>Bacteria</taxon>
        <taxon>Bacillati</taxon>
        <taxon>Actinomycetota</taxon>
        <taxon>Actinomycetes</taxon>
        <taxon>Kitasatosporales</taxon>
        <taxon>Streptomycetaceae</taxon>
        <taxon>Streptomyces</taxon>
    </lineage>
</organism>
<sequence length="587" mass="61048">MGRAARSAALAGLTAWVLLAGLLLAPPARAAEQLAEAADALAAGPGVWAAEDYEDIDEQALALMRARYADARTPVRVALLTEEIPEGDAAAEELAARVGEPGVYLVFNEVHTPVSDSPSTAYAWAVADVPVSTEQLSAEMYARVGIPSGHFLLSLSDALDNDLRPAVAATAGAEPFFVDPAVTAAFPELDAALLRDSFAGVPNVRAALVSGLGGDLAEAQAPMLTGLPDDGVAVLIQWEDDGSFSAVFGAGPDVPFDISDLETVIGASGITDLPVREVPQRLALLAALLSPAEVTETARDALAEAPVYVHPGISDWRTGPEELAALGEELAAADPAAGVAFLPHPVLELRAGGTLPSEESALAELVAPEGRNVAVFTVDPYHGGHVRDTSATGDAAFVEAADWAHGSEAFIGETLTDLLGEMDRLGITEPTADGAEPATGGADATGPRTAAQILLLAVAALLLPVLARNLTPRGRRARRVRAAARRRGLLAALPAERAAVLLAEAERAARATDEQLIRLGDDLARVPRPAGAAALRRLQRLRSDYEWVLDVRAHLASREEVGGIRKDIARLRRALGRLPSPTGTSGD</sequence>
<gene>
    <name evidence="3" type="ORF">CAG99_08215</name>
</gene>
<evidence type="ECO:0000256" key="2">
    <source>
        <dbReference type="SAM" id="SignalP"/>
    </source>
</evidence>
<keyword evidence="2" id="KW-0732">Signal</keyword>
<dbReference type="KEGG" id="smao:CAG99_08215"/>
<feature type="chain" id="PRO_5012122576" description="DUF4350 domain-containing protein" evidence="2">
    <location>
        <begin position="31"/>
        <end position="587"/>
    </location>
</feature>
<protein>
    <recommendedName>
        <fullName evidence="5">DUF4350 domain-containing protein</fullName>
    </recommendedName>
</protein>
<reference evidence="3 4" key="1">
    <citation type="submission" date="2017-05" db="EMBL/GenBank/DDBJ databases">
        <title>Complete genome sequence of Streptomyces sp. SCSIO 03032 revealed the diverse biosynthetic pathways for its bioactive secondary metabolites.</title>
        <authorList>
            <person name="Ma L."/>
            <person name="Zhu Y."/>
            <person name="Zhang W."/>
            <person name="Zhang G."/>
            <person name="Tian X."/>
            <person name="Zhang S."/>
            <person name="Zhang C."/>
        </authorList>
    </citation>
    <scope>NUCLEOTIDE SEQUENCE [LARGE SCALE GENOMIC DNA]</scope>
    <source>
        <strain evidence="3 4">SCSIO 03032</strain>
    </source>
</reference>
<evidence type="ECO:0000256" key="1">
    <source>
        <dbReference type="SAM" id="Phobius"/>
    </source>
</evidence>
<evidence type="ECO:0000313" key="3">
    <source>
        <dbReference type="EMBL" id="ARQ68848.1"/>
    </source>
</evidence>
<evidence type="ECO:0000313" key="4">
    <source>
        <dbReference type="Proteomes" id="UP000194218"/>
    </source>
</evidence>
<feature type="signal peptide" evidence="2">
    <location>
        <begin position="1"/>
        <end position="30"/>
    </location>
</feature>
<dbReference type="AlphaFoldDB" id="A0A1W7CVN8"/>
<keyword evidence="1" id="KW-0812">Transmembrane</keyword>
<name>A0A1W7CVN8_9ACTN</name>